<dbReference type="PANTHER" id="PTHR15576:SF1">
    <property type="entry name" value="RIBITOL-5-PHOSPHATE XYLOSYLTRANSFERASE 1"/>
    <property type="match status" value="1"/>
</dbReference>
<dbReference type="GO" id="GO:0035269">
    <property type="term" value="P:protein O-linked glycosylation via mannose"/>
    <property type="evidence" value="ECO:0007669"/>
    <property type="project" value="InterPro"/>
</dbReference>
<organism evidence="1">
    <name type="scientific">viral metagenome</name>
    <dbReference type="NCBI Taxonomy" id="1070528"/>
    <lineage>
        <taxon>unclassified sequences</taxon>
        <taxon>metagenomes</taxon>
        <taxon>organismal metagenomes</taxon>
    </lineage>
</organism>
<reference evidence="1" key="1">
    <citation type="journal article" date="2020" name="Nature">
        <title>Giant virus diversity and host interactions through global metagenomics.</title>
        <authorList>
            <person name="Schulz F."/>
            <person name="Roux S."/>
            <person name="Paez-Espino D."/>
            <person name="Jungbluth S."/>
            <person name="Walsh D.A."/>
            <person name="Denef V.J."/>
            <person name="McMahon K.D."/>
            <person name="Konstantinidis K.T."/>
            <person name="Eloe-Fadrosh E.A."/>
            <person name="Kyrpides N.C."/>
            <person name="Woyke T."/>
        </authorList>
    </citation>
    <scope>NUCLEOTIDE SEQUENCE</scope>
    <source>
        <strain evidence="1">GVMAG-M-3300021185-45</strain>
    </source>
</reference>
<dbReference type="PANTHER" id="PTHR15576">
    <property type="entry name" value="RIBITOL-5-PHOSPHATE XYLOSYLTRANSFERASE 1"/>
    <property type="match status" value="1"/>
</dbReference>
<proteinExistence type="predicted"/>
<sequence length="283" mass="33841">MNNIITLPKWETYCKNLCKENNNYILGNILSFNETNLDQFNFQRYANKTIILLNPDCDFPPPKISNTYEFDSKYNGLTKDYHLIEYKDKIDYRIIKIIEEFNIKIVCYSSSIFHKYVIVIPLGITWQVNIPKSVFSCNNIEKKILCYANFGIPTIERWFGNPRKDAYNKIKDKDFIFIENTRQDNSIRKMNNNYNNYFNKLLYSKFSICPRGCGIDSYRVYDSILCNCIPIMLKNDDYYKNFKKWPILFIDDYKDLTETFLNNIKLNINISELDINKYQDYLI</sequence>
<dbReference type="AlphaFoldDB" id="A0A6C0CI25"/>
<evidence type="ECO:0008006" key="2">
    <source>
        <dbReference type="Google" id="ProtNLM"/>
    </source>
</evidence>
<evidence type="ECO:0000313" key="1">
    <source>
        <dbReference type="EMBL" id="QHT04248.1"/>
    </source>
</evidence>
<dbReference type="GO" id="GO:0120053">
    <property type="term" value="F:ribitol beta-1,4-xylosyltransferase activity"/>
    <property type="evidence" value="ECO:0007669"/>
    <property type="project" value="InterPro"/>
</dbReference>
<dbReference type="InterPro" id="IPR055286">
    <property type="entry name" value="RXYLT1-like"/>
</dbReference>
<dbReference type="EMBL" id="MN739425">
    <property type="protein sequence ID" value="QHT04248.1"/>
    <property type="molecule type" value="Genomic_DNA"/>
</dbReference>
<accession>A0A6C0CI25</accession>
<name>A0A6C0CI25_9ZZZZ</name>
<dbReference type="GO" id="GO:0005794">
    <property type="term" value="C:Golgi apparatus"/>
    <property type="evidence" value="ECO:0007669"/>
    <property type="project" value="TreeGrafter"/>
</dbReference>
<protein>
    <recommendedName>
        <fullName evidence="2">Exostosin GT47 domain-containing protein</fullName>
    </recommendedName>
</protein>